<accession>A0ACB9J8F9</accession>
<comment type="caution">
    <text evidence="1">The sequence shown here is derived from an EMBL/GenBank/DDBJ whole genome shotgun (WGS) entry which is preliminary data.</text>
</comment>
<keyword evidence="2" id="KW-1185">Reference proteome</keyword>
<gene>
    <name evidence="1" type="ORF">L1987_16302</name>
</gene>
<reference evidence="2" key="1">
    <citation type="journal article" date="2022" name="Mol. Ecol. Resour.">
        <title>The genomes of chicory, endive, great burdock and yacon provide insights into Asteraceae palaeo-polyploidization history and plant inulin production.</title>
        <authorList>
            <person name="Fan W."/>
            <person name="Wang S."/>
            <person name="Wang H."/>
            <person name="Wang A."/>
            <person name="Jiang F."/>
            <person name="Liu H."/>
            <person name="Zhao H."/>
            <person name="Xu D."/>
            <person name="Zhang Y."/>
        </authorList>
    </citation>
    <scope>NUCLEOTIDE SEQUENCE [LARGE SCALE GENOMIC DNA]</scope>
    <source>
        <strain evidence="2">cv. Yunnan</strain>
    </source>
</reference>
<proteinExistence type="predicted"/>
<dbReference type="Proteomes" id="UP001056120">
    <property type="component" value="Linkage Group LG05"/>
</dbReference>
<evidence type="ECO:0000313" key="1">
    <source>
        <dbReference type="EMBL" id="KAI3816599.1"/>
    </source>
</evidence>
<protein>
    <submittedName>
        <fullName evidence="1">Uncharacterized protein</fullName>
    </submittedName>
</protein>
<organism evidence="1 2">
    <name type="scientific">Smallanthus sonchifolius</name>
    <dbReference type="NCBI Taxonomy" id="185202"/>
    <lineage>
        <taxon>Eukaryota</taxon>
        <taxon>Viridiplantae</taxon>
        <taxon>Streptophyta</taxon>
        <taxon>Embryophyta</taxon>
        <taxon>Tracheophyta</taxon>
        <taxon>Spermatophyta</taxon>
        <taxon>Magnoliopsida</taxon>
        <taxon>eudicotyledons</taxon>
        <taxon>Gunneridae</taxon>
        <taxon>Pentapetalae</taxon>
        <taxon>asterids</taxon>
        <taxon>campanulids</taxon>
        <taxon>Asterales</taxon>
        <taxon>Asteraceae</taxon>
        <taxon>Asteroideae</taxon>
        <taxon>Heliantheae alliance</taxon>
        <taxon>Millerieae</taxon>
        <taxon>Smallanthus</taxon>
    </lineage>
</organism>
<reference evidence="1 2" key="2">
    <citation type="journal article" date="2022" name="Mol. Ecol. Resour.">
        <title>The genomes of chicory, endive, great burdock and yacon provide insights into Asteraceae paleo-polyploidization history and plant inulin production.</title>
        <authorList>
            <person name="Fan W."/>
            <person name="Wang S."/>
            <person name="Wang H."/>
            <person name="Wang A."/>
            <person name="Jiang F."/>
            <person name="Liu H."/>
            <person name="Zhao H."/>
            <person name="Xu D."/>
            <person name="Zhang Y."/>
        </authorList>
    </citation>
    <scope>NUCLEOTIDE SEQUENCE [LARGE SCALE GENOMIC DNA]</scope>
    <source>
        <strain evidence="2">cv. Yunnan</strain>
        <tissue evidence="1">Leaves</tissue>
    </source>
</reference>
<sequence length="334" mass="36187">MGYNSDVLNRIDAALAYLVGGNGEYFRGGDFGSIQGMAQCVQDLSLSDCQDCLQEASGRLRSECETSTCGDMYLGKCYIQYADQGNVNLPNNGNPTPNNNNPTPNKKNKRRGRRINWKSFLQWTGIVISVLTSTGGTVSSHNIANSAKSEAKSAKFRVSTAEEKADTAKGTAEKAIKKAENTERNVEDLNEIVSMYIIPPADNLFSQSFFSRGQLLLPIYKQIVEMQNAEIFSANTLLVILGTSLLTSRAGLSIALGAFLAGLLLVETEFSLQVESDVAPYCGLLLGHFFMTVESDPKLLVLNLPLIMGSLGLLIAGKTILVAFVGPHIVRVPY</sequence>
<name>A0ACB9J8F9_9ASTR</name>
<evidence type="ECO:0000313" key="2">
    <source>
        <dbReference type="Proteomes" id="UP001056120"/>
    </source>
</evidence>
<dbReference type="EMBL" id="CM042022">
    <property type="protein sequence ID" value="KAI3816599.1"/>
    <property type="molecule type" value="Genomic_DNA"/>
</dbReference>